<feature type="compositionally biased region" description="Basic and acidic residues" evidence="1">
    <location>
        <begin position="64"/>
        <end position="76"/>
    </location>
</feature>
<feature type="compositionally biased region" description="Polar residues" evidence="1">
    <location>
        <begin position="150"/>
        <end position="161"/>
    </location>
</feature>
<evidence type="ECO:0000256" key="1">
    <source>
        <dbReference type="SAM" id="MobiDB-lite"/>
    </source>
</evidence>
<sequence length="567" mass="63004">MSNTTQQDPVRIKEEDIGVPYSDDHQLSRGIRNSPNLTKEIIVKEEDTEVSFSPEDWGNGSSTIDDRDRDPSRDNAADPDPPNNYLMSAQSPADRLNNLNAPHIKDEDDEREYGRASVGASDRGRDGAHEARAAFNSLTADEATDRDSTVESASAIDNTEQVVRLDEPLSDQAAERDKTSRPTEAVHPGELIEADEVVDEVFTVGVKDGSEPEENFHYSEADKVASELNVPPDAIKDDGQENVTLIVKDINRKDIPVSLPAERCRLWETFRNRLVEQQVQPLQYIEADQFVLVVLLNEREDTESDQVVSKEDWEEWISFCASTLPPPIVAIRIIRPGDGPCCERPTEIENSLRCASCKTQFVNLSSDDFSLLDLESPRTPENLAVDFPVIASPANPTVLSPTTPVTSPPTEALTTSFQFTPKNSVVRRRKPSSTEYEGHVYSLVRVASPEPNPDRDDDRRRSTGRSQYKSSSLVDCLCTPYTFMIAPPFLFLEEVTWDSEGQRLENRLNAFQNWIWGANSALLAFVAALLSLSDVASSPGAHSFVMLSGIFAFFGFVYTVFLAFHGG</sequence>
<dbReference type="AlphaFoldDB" id="A0AAD7MUR5"/>
<feature type="compositionally biased region" description="Basic and acidic residues" evidence="1">
    <location>
        <begin position="122"/>
        <end position="132"/>
    </location>
</feature>
<evidence type="ECO:0000313" key="3">
    <source>
        <dbReference type="EMBL" id="KAJ7733573.1"/>
    </source>
</evidence>
<gene>
    <name evidence="3" type="ORF">DFH07DRAFT_1065407</name>
</gene>
<feature type="compositionally biased region" description="Basic and acidic residues" evidence="1">
    <location>
        <begin position="10"/>
        <end position="27"/>
    </location>
</feature>
<keyword evidence="2" id="KW-0472">Membrane</keyword>
<organism evidence="3 4">
    <name type="scientific">Mycena maculata</name>
    <dbReference type="NCBI Taxonomy" id="230809"/>
    <lineage>
        <taxon>Eukaryota</taxon>
        <taxon>Fungi</taxon>
        <taxon>Dikarya</taxon>
        <taxon>Basidiomycota</taxon>
        <taxon>Agaricomycotina</taxon>
        <taxon>Agaricomycetes</taxon>
        <taxon>Agaricomycetidae</taxon>
        <taxon>Agaricales</taxon>
        <taxon>Marasmiineae</taxon>
        <taxon>Mycenaceae</taxon>
        <taxon>Mycena</taxon>
    </lineage>
</organism>
<feature type="compositionally biased region" description="Basic and acidic residues" evidence="1">
    <location>
        <begin position="163"/>
        <end position="181"/>
    </location>
</feature>
<reference evidence="3" key="1">
    <citation type="submission" date="2023-03" db="EMBL/GenBank/DDBJ databases">
        <title>Massive genome expansion in bonnet fungi (Mycena s.s.) driven by repeated elements and novel gene families across ecological guilds.</title>
        <authorList>
            <consortium name="Lawrence Berkeley National Laboratory"/>
            <person name="Harder C.B."/>
            <person name="Miyauchi S."/>
            <person name="Viragh M."/>
            <person name="Kuo A."/>
            <person name="Thoen E."/>
            <person name="Andreopoulos B."/>
            <person name="Lu D."/>
            <person name="Skrede I."/>
            <person name="Drula E."/>
            <person name="Henrissat B."/>
            <person name="Morin E."/>
            <person name="Kohler A."/>
            <person name="Barry K."/>
            <person name="LaButti K."/>
            <person name="Morin E."/>
            <person name="Salamov A."/>
            <person name="Lipzen A."/>
            <person name="Mereny Z."/>
            <person name="Hegedus B."/>
            <person name="Baldrian P."/>
            <person name="Stursova M."/>
            <person name="Weitz H."/>
            <person name="Taylor A."/>
            <person name="Grigoriev I.V."/>
            <person name="Nagy L.G."/>
            <person name="Martin F."/>
            <person name="Kauserud H."/>
        </authorList>
    </citation>
    <scope>NUCLEOTIDE SEQUENCE</scope>
    <source>
        <strain evidence="3">CBHHK188m</strain>
    </source>
</reference>
<accession>A0AAD7MUR5</accession>
<comment type="caution">
    <text evidence="3">The sequence shown here is derived from an EMBL/GenBank/DDBJ whole genome shotgun (WGS) entry which is preliminary data.</text>
</comment>
<dbReference type="Proteomes" id="UP001215280">
    <property type="component" value="Unassembled WGS sequence"/>
</dbReference>
<proteinExistence type="predicted"/>
<dbReference type="EMBL" id="JARJLG010000167">
    <property type="protein sequence ID" value="KAJ7733573.1"/>
    <property type="molecule type" value="Genomic_DNA"/>
</dbReference>
<evidence type="ECO:0000256" key="2">
    <source>
        <dbReference type="SAM" id="Phobius"/>
    </source>
</evidence>
<feature type="region of interest" description="Disordered" evidence="1">
    <location>
        <begin position="445"/>
        <end position="466"/>
    </location>
</feature>
<feature type="non-terminal residue" evidence="3">
    <location>
        <position position="567"/>
    </location>
</feature>
<feature type="transmembrane region" description="Helical" evidence="2">
    <location>
        <begin position="544"/>
        <end position="564"/>
    </location>
</feature>
<name>A0AAD7MUR5_9AGAR</name>
<keyword evidence="4" id="KW-1185">Reference proteome</keyword>
<evidence type="ECO:0000313" key="4">
    <source>
        <dbReference type="Proteomes" id="UP001215280"/>
    </source>
</evidence>
<keyword evidence="2" id="KW-1133">Transmembrane helix</keyword>
<keyword evidence="2" id="KW-0812">Transmembrane</keyword>
<protein>
    <submittedName>
        <fullName evidence="3">Uncharacterized protein</fullName>
    </submittedName>
</protein>
<feature type="region of interest" description="Disordered" evidence="1">
    <location>
        <begin position="1"/>
        <end position="190"/>
    </location>
</feature>
<feature type="compositionally biased region" description="Basic and acidic residues" evidence="1">
    <location>
        <begin position="452"/>
        <end position="461"/>
    </location>
</feature>
<feature type="transmembrane region" description="Helical" evidence="2">
    <location>
        <begin position="514"/>
        <end position="532"/>
    </location>
</feature>